<sequence>MLPTVAPHREGEKDRQTDRSRVSGRAESQEASCSPKMLEEIGSAPSLPLHPPAPTTSINVFCWPRFSCTTSSQLDCLLHHCSELNIYPHQAVKSTTMENCQLMHASGWKNNSTATERGSIAVRSSPILYCHLWKNQSMATITSLPIRPHKDPLDLHFLACHRTQSE</sequence>
<protein>
    <submittedName>
        <fullName evidence="1">Uncharacterized protein</fullName>
    </submittedName>
</protein>
<evidence type="ECO:0000313" key="1">
    <source>
        <dbReference type="EMBL" id="KAJ7553319.1"/>
    </source>
</evidence>
<comment type="caution">
    <text evidence="1">The sequence shown here is derived from an EMBL/GenBank/DDBJ whole genome shotgun (WGS) entry which is preliminary data.</text>
</comment>
<proteinExistence type="predicted"/>
<gene>
    <name evidence="1" type="ORF">O6H91_06G093000</name>
</gene>
<dbReference type="EMBL" id="CM055097">
    <property type="protein sequence ID" value="KAJ7553319.1"/>
    <property type="molecule type" value="Genomic_DNA"/>
</dbReference>
<name>A0ACC2DG54_DIPCM</name>
<organism evidence="1 2">
    <name type="scientific">Diphasiastrum complanatum</name>
    <name type="common">Issler's clubmoss</name>
    <name type="synonym">Lycopodium complanatum</name>
    <dbReference type="NCBI Taxonomy" id="34168"/>
    <lineage>
        <taxon>Eukaryota</taxon>
        <taxon>Viridiplantae</taxon>
        <taxon>Streptophyta</taxon>
        <taxon>Embryophyta</taxon>
        <taxon>Tracheophyta</taxon>
        <taxon>Lycopodiopsida</taxon>
        <taxon>Lycopodiales</taxon>
        <taxon>Lycopodiaceae</taxon>
        <taxon>Lycopodioideae</taxon>
        <taxon>Diphasiastrum</taxon>
    </lineage>
</organism>
<keyword evidence="2" id="KW-1185">Reference proteome</keyword>
<reference evidence="2" key="1">
    <citation type="journal article" date="2024" name="Proc. Natl. Acad. Sci. U.S.A.">
        <title>Extraordinary preservation of gene collinearity over three hundred million years revealed in homosporous lycophytes.</title>
        <authorList>
            <person name="Li C."/>
            <person name="Wickell D."/>
            <person name="Kuo L.Y."/>
            <person name="Chen X."/>
            <person name="Nie B."/>
            <person name="Liao X."/>
            <person name="Peng D."/>
            <person name="Ji J."/>
            <person name="Jenkins J."/>
            <person name="Williams M."/>
            <person name="Shu S."/>
            <person name="Plott C."/>
            <person name="Barry K."/>
            <person name="Rajasekar S."/>
            <person name="Grimwood J."/>
            <person name="Han X."/>
            <person name="Sun S."/>
            <person name="Hou Z."/>
            <person name="He W."/>
            <person name="Dai G."/>
            <person name="Sun C."/>
            <person name="Schmutz J."/>
            <person name="Leebens-Mack J.H."/>
            <person name="Li F.W."/>
            <person name="Wang L."/>
        </authorList>
    </citation>
    <scope>NUCLEOTIDE SEQUENCE [LARGE SCALE GENOMIC DNA]</scope>
    <source>
        <strain evidence="2">cv. PW_Plant_1</strain>
    </source>
</reference>
<dbReference type="Proteomes" id="UP001162992">
    <property type="component" value="Chromosome 6"/>
</dbReference>
<accession>A0ACC2DG54</accession>
<evidence type="ECO:0000313" key="2">
    <source>
        <dbReference type="Proteomes" id="UP001162992"/>
    </source>
</evidence>